<dbReference type="InterPro" id="IPR038495">
    <property type="entry name" value="ATPase_E_C"/>
</dbReference>
<comment type="similarity">
    <text evidence="1">Belongs to the V-ATPase E subunit family.</text>
</comment>
<keyword evidence="2" id="KW-0813">Transport</keyword>
<reference evidence="5 6" key="1">
    <citation type="submission" date="2020-01" db="EMBL/GenBank/DDBJ databases">
        <title>Anaeroalcalibacter tamaniensis gen. nov., sp. nov., moderately halophilic strictly anaerobic fermenter bacterium from mud volcano of Taman peninsula.</title>
        <authorList>
            <person name="Frolova A."/>
            <person name="Merkel A.Y."/>
            <person name="Slobodkin A.I."/>
        </authorList>
    </citation>
    <scope>NUCLEOTIDE SEQUENCE [LARGE SCALE GENOMIC DNA]</scope>
    <source>
        <strain evidence="5 6">F-3ap</strain>
    </source>
</reference>
<evidence type="ECO:0000256" key="3">
    <source>
        <dbReference type="ARBA" id="ARBA00023065"/>
    </source>
</evidence>
<evidence type="ECO:0000313" key="6">
    <source>
        <dbReference type="Proteomes" id="UP000461585"/>
    </source>
</evidence>
<evidence type="ECO:0008006" key="7">
    <source>
        <dbReference type="Google" id="ProtNLM"/>
    </source>
</evidence>
<name>A0A7X5HTU6_9FIRM</name>
<dbReference type="EMBL" id="JAAEEH010000003">
    <property type="protein sequence ID" value="NDL66538.1"/>
    <property type="molecule type" value="Genomic_DNA"/>
</dbReference>
<evidence type="ECO:0000256" key="1">
    <source>
        <dbReference type="ARBA" id="ARBA00005901"/>
    </source>
</evidence>
<accession>A0A7X5HTU6</accession>
<gene>
    <name evidence="5" type="ORF">GXN74_02085</name>
</gene>
<dbReference type="Gene3D" id="3.30.2320.30">
    <property type="entry name" value="ATP synthase, E subunit, C-terminal"/>
    <property type="match status" value="1"/>
</dbReference>
<evidence type="ECO:0000256" key="2">
    <source>
        <dbReference type="ARBA" id="ARBA00022448"/>
    </source>
</evidence>
<proteinExistence type="inferred from homology"/>
<keyword evidence="3" id="KW-0406">Ion transport</keyword>
<evidence type="ECO:0000256" key="4">
    <source>
        <dbReference type="SAM" id="Coils"/>
    </source>
</evidence>
<dbReference type="InterPro" id="IPR002842">
    <property type="entry name" value="ATPase_V1_Esu"/>
</dbReference>
<dbReference type="Proteomes" id="UP000461585">
    <property type="component" value="Unassembled WGS sequence"/>
</dbReference>
<dbReference type="GO" id="GO:0033178">
    <property type="term" value="C:proton-transporting two-sector ATPase complex, catalytic domain"/>
    <property type="evidence" value="ECO:0007669"/>
    <property type="project" value="InterPro"/>
</dbReference>
<dbReference type="Gene3D" id="1.20.5.620">
    <property type="entry name" value="F1F0 ATP synthase subunit B, membrane domain"/>
    <property type="match status" value="1"/>
</dbReference>
<keyword evidence="6" id="KW-1185">Reference proteome</keyword>
<dbReference type="AlphaFoldDB" id="A0A7X5HTU6"/>
<evidence type="ECO:0000313" key="5">
    <source>
        <dbReference type="EMBL" id="NDL66538.1"/>
    </source>
</evidence>
<dbReference type="Pfam" id="PF01991">
    <property type="entry name" value="vATP-synt_E"/>
    <property type="match status" value="1"/>
</dbReference>
<dbReference type="GO" id="GO:0046961">
    <property type="term" value="F:proton-transporting ATPase activity, rotational mechanism"/>
    <property type="evidence" value="ECO:0007669"/>
    <property type="project" value="InterPro"/>
</dbReference>
<keyword evidence="4" id="KW-0175">Coiled coil</keyword>
<organism evidence="5 6">
    <name type="scientific">Anaerotalea alkaliphila</name>
    <dbReference type="NCBI Taxonomy" id="2662126"/>
    <lineage>
        <taxon>Bacteria</taxon>
        <taxon>Bacillati</taxon>
        <taxon>Bacillota</taxon>
        <taxon>Clostridia</taxon>
        <taxon>Eubacteriales</taxon>
        <taxon>Anaerotalea</taxon>
    </lineage>
</organism>
<feature type="coiled-coil region" evidence="4">
    <location>
        <begin position="50"/>
        <end position="77"/>
    </location>
</feature>
<dbReference type="SUPFAM" id="SSF160527">
    <property type="entry name" value="V-type ATPase subunit E-like"/>
    <property type="match status" value="1"/>
</dbReference>
<protein>
    <recommendedName>
        <fullName evidence="7">V/A-type H+-transporting ATPase subunit E</fullName>
    </recommendedName>
</protein>
<comment type="caution">
    <text evidence="5">The sequence shown here is derived from an EMBL/GenBank/DDBJ whole genome shotgun (WGS) entry which is preliminary data.</text>
</comment>
<dbReference type="RefSeq" id="WP_162369267.1">
    <property type="nucleotide sequence ID" value="NZ_JAAEEH010000003.1"/>
</dbReference>
<sequence>MSKMDEKIAEFARDIMAEVQEKKAKILSEFEKENALVYEKKEEEYLAQAYEIIQEGMRKVEREINELQSKKKMENRGKLLHKRTEIIDSVFRGAEKELAAFAASDAYKEYLMGMLDRNLAATGKEQVTVYLSAQDAVLAEEIKDKYKVLVTVEDRNANMIGGCKIYDAARNIFIDDSFAKRLESQRDEFMKNCDLSIE</sequence>